<protein>
    <submittedName>
        <fullName evidence="1">Uncharacterized protein</fullName>
    </submittedName>
</protein>
<reference evidence="1" key="2">
    <citation type="submission" date="2020-02" db="EMBL/GenBank/DDBJ databases">
        <authorList>
            <consortium name="NCBI Pathogen Detection Project"/>
        </authorList>
    </citation>
    <scope>NUCLEOTIDE SEQUENCE</scope>
    <source>
        <strain evidence="1">MA.RM_119</strain>
    </source>
</reference>
<gene>
    <name evidence="1" type="ORF">G8L96_004535</name>
</gene>
<sequence length="101" mass="12058">MKKIDFNDIFNTIKSKNTNEGFLALNYLLRDLSVLGFEIDRKDSTLALTYHDVFDMMELKGEDFKIDDIREYLEFIYDHITKSKNIESNEQLVRIWEITKV</sequence>
<accession>A0A747K2G2</accession>
<dbReference type="EMBL" id="DAAVFW010000023">
    <property type="protein sequence ID" value="HAF4520171.1"/>
    <property type="molecule type" value="Genomic_DNA"/>
</dbReference>
<organism evidence="1">
    <name type="scientific">Salmonella enterica</name>
    <name type="common">Salmonella choleraesuis</name>
    <dbReference type="NCBI Taxonomy" id="28901"/>
    <lineage>
        <taxon>Bacteria</taxon>
        <taxon>Pseudomonadati</taxon>
        <taxon>Pseudomonadota</taxon>
        <taxon>Gammaproteobacteria</taxon>
        <taxon>Enterobacterales</taxon>
        <taxon>Enterobacteriaceae</taxon>
        <taxon>Salmonella</taxon>
    </lineage>
</organism>
<reference evidence="1" key="1">
    <citation type="journal article" date="2018" name="Genome Biol.">
        <title>SKESA: strategic k-mer extension for scrupulous assemblies.</title>
        <authorList>
            <person name="Souvorov A."/>
            <person name="Agarwala R."/>
            <person name="Lipman D.J."/>
        </authorList>
    </citation>
    <scope>NUCLEOTIDE SEQUENCE</scope>
    <source>
        <strain evidence="1">MA.RM_119</strain>
    </source>
</reference>
<comment type="caution">
    <text evidence="1">The sequence shown here is derived from an EMBL/GenBank/DDBJ whole genome shotgun (WGS) entry which is preliminary data.</text>
</comment>
<proteinExistence type="predicted"/>
<evidence type="ECO:0000313" key="1">
    <source>
        <dbReference type="EMBL" id="HAF4520171.1"/>
    </source>
</evidence>
<dbReference type="SUPFAM" id="SSF52821">
    <property type="entry name" value="Rhodanese/Cell cycle control phosphatase"/>
    <property type="match status" value="1"/>
</dbReference>
<dbReference type="InterPro" id="IPR036873">
    <property type="entry name" value="Rhodanese-like_dom_sf"/>
</dbReference>
<dbReference type="AlphaFoldDB" id="A0A747K2G2"/>
<name>A0A747K2G2_SALER</name>